<dbReference type="InterPro" id="IPR004839">
    <property type="entry name" value="Aminotransferase_I/II_large"/>
</dbReference>
<evidence type="ECO:0000259" key="8">
    <source>
        <dbReference type="Pfam" id="PF00155"/>
    </source>
</evidence>
<dbReference type="RefSeq" id="WP_267623260.1">
    <property type="nucleotide sequence ID" value="NZ_JAODIW010000008.1"/>
</dbReference>
<feature type="domain" description="Aminotransferase class I/classII large" evidence="8">
    <location>
        <begin position="35"/>
        <end position="378"/>
    </location>
</feature>
<dbReference type="InterPro" id="IPR004838">
    <property type="entry name" value="NHTrfase_class1_PyrdxlP-BS"/>
</dbReference>
<dbReference type="FunFam" id="3.40.640.10:FF:000033">
    <property type="entry name" value="Aspartate aminotransferase"/>
    <property type="match status" value="1"/>
</dbReference>
<evidence type="ECO:0000256" key="5">
    <source>
        <dbReference type="ARBA" id="ARBA00022679"/>
    </source>
</evidence>
<accession>A0ABD5PGZ4</accession>
<sequence>MSFEFDFAERVERVEPSATLAISNAANELRAQGEDVVDLSVGAPDFPTPENVTQAGKDAMDAGHTGYTSSNGVPELKEAIAEKLQGDGVDAAPGEVIVTPGAKQALYETVQTLVDDGDEVVLFDPAWVSYEAMVKLAGGSLNRVDTAPYDFQLEPALDDFAEAVSDDTELVVVNSPSNPTGAVYSDAALEGVADLAVDHDFAVISDEIYEKITYGVEPTSLATFDGMRERTVTINGFSKAYSMTGWRLGYLHAPEELISQAGKLHSHSVSCATNFVQRAGIEALRNTDDAVEEMVGAFEERRDLLVDRFGDLGVDVAVPDGAFYMMLPVDEDDSAWCEEVIEEAHVATVPGSAFGSPGYARISYAASTERLNEAVDRLDAGGFF</sequence>
<evidence type="ECO:0000256" key="7">
    <source>
        <dbReference type="RuleBase" id="RU000481"/>
    </source>
</evidence>
<dbReference type="PANTHER" id="PTHR46383:SF1">
    <property type="entry name" value="ASPARTATE AMINOTRANSFERASE"/>
    <property type="match status" value="1"/>
</dbReference>
<dbReference type="Gene3D" id="3.40.640.10">
    <property type="entry name" value="Type I PLP-dependent aspartate aminotransferase-like (Major domain)"/>
    <property type="match status" value="1"/>
</dbReference>
<keyword evidence="10" id="KW-1185">Reference proteome</keyword>
<dbReference type="InterPro" id="IPR015424">
    <property type="entry name" value="PyrdxlP-dep_Trfase"/>
</dbReference>
<dbReference type="AlphaFoldDB" id="A0ABD5PGZ4"/>
<keyword evidence="5 7" id="KW-0808">Transferase</keyword>
<protein>
    <recommendedName>
        <fullName evidence="7">Aminotransferase</fullName>
        <ecNumber evidence="7">2.6.1.-</ecNumber>
    </recommendedName>
</protein>
<reference evidence="9 10" key="1">
    <citation type="journal article" date="2019" name="Int. J. Syst. Evol. Microbiol.">
        <title>The Global Catalogue of Microorganisms (GCM) 10K type strain sequencing project: providing services to taxonomists for standard genome sequencing and annotation.</title>
        <authorList>
            <consortium name="The Broad Institute Genomics Platform"/>
            <consortium name="The Broad Institute Genome Sequencing Center for Infectious Disease"/>
            <person name="Wu L."/>
            <person name="Ma J."/>
        </authorList>
    </citation>
    <scope>NUCLEOTIDE SEQUENCE [LARGE SCALE GENOMIC DNA]</scope>
    <source>
        <strain evidence="9 10">CGMCC 1.12553</strain>
    </source>
</reference>
<evidence type="ECO:0000256" key="6">
    <source>
        <dbReference type="ARBA" id="ARBA00022898"/>
    </source>
</evidence>
<dbReference type="InterPro" id="IPR015422">
    <property type="entry name" value="PyrdxlP-dep_Trfase_small"/>
</dbReference>
<dbReference type="Gene3D" id="3.90.1150.10">
    <property type="entry name" value="Aspartate Aminotransferase, domain 1"/>
    <property type="match status" value="1"/>
</dbReference>
<dbReference type="Proteomes" id="UP001595921">
    <property type="component" value="Unassembled WGS sequence"/>
</dbReference>
<organism evidence="9 10">
    <name type="scientific">Halobium salinum</name>
    <dbReference type="NCBI Taxonomy" id="1364940"/>
    <lineage>
        <taxon>Archaea</taxon>
        <taxon>Methanobacteriati</taxon>
        <taxon>Methanobacteriota</taxon>
        <taxon>Stenosarchaea group</taxon>
        <taxon>Halobacteria</taxon>
        <taxon>Halobacteriales</taxon>
        <taxon>Haloferacaceae</taxon>
        <taxon>Halobium</taxon>
    </lineage>
</organism>
<dbReference type="CDD" id="cd00609">
    <property type="entry name" value="AAT_like"/>
    <property type="match status" value="1"/>
</dbReference>
<keyword evidence="6" id="KW-0663">Pyridoxal phosphate</keyword>
<evidence type="ECO:0000256" key="1">
    <source>
        <dbReference type="ARBA" id="ARBA00001933"/>
    </source>
</evidence>
<comment type="cofactor">
    <cofactor evidence="1 7">
        <name>pyridoxal 5'-phosphate</name>
        <dbReference type="ChEBI" id="CHEBI:597326"/>
    </cofactor>
</comment>
<dbReference type="EMBL" id="JBHSDS010000010">
    <property type="protein sequence ID" value="MFC4360043.1"/>
    <property type="molecule type" value="Genomic_DNA"/>
</dbReference>
<name>A0ABD5PGZ4_9EURY</name>
<gene>
    <name evidence="9" type="ORF">ACFO0N_19005</name>
</gene>
<comment type="subunit">
    <text evidence="3">Homodimer.</text>
</comment>
<evidence type="ECO:0000313" key="9">
    <source>
        <dbReference type="EMBL" id="MFC4360043.1"/>
    </source>
</evidence>
<evidence type="ECO:0000256" key="4">
    <source>
        <dbReference type="ARBA" id="ARBA00022576"/>
    </source>
</evidence>
<dbReference type="InterPro" id="IPR050596">
    <property type="entry name" value="AspAT/PAT-like"/>
</dbReference>
<evidence type="ECO:0000256" key="2">
    <source>
        <dbReference type="ARBA" id="ARBA00007441"/>
    </source>
</evidence>
<dbReference type="PROSITE" id="PS00105">
    <property type="entry name" value="AA_TRANSFER_CLASS_1"/>
    <property type="match status" value="1"/>
</dbReference>
<keyword evidence="4 7" id="KW-0032">Aminotransferase</keyword>
<dbReference type="EC" id="2.6.1.-" evidence="7"/>
<comment type="caution">
    <text evidence="9">The sequence shown here is derived from an EMBL/GenBank/DDBJ whole genome shotgun (WGS) entry which is preliminary data.</text>
</comment>
<comment type="similarity">
    <text evidence="2 7">Belongs to the class-I pyridoxal-phosphate-dependent aminotransferase family.</text>
</comment>
<dbReference type="SUPFAM" id="SSF53383">
    <property type="entry name" value="PLP-dependent transferases"/>
    <property type="match status" value="1"/>
</dbReference>
<evidence type="ECO:0000256" key="3">
    <source>
        <dbReference type="ARBA" id="ARBA00011738"/>
    </source>
</evidence>
<evidence type="ECO:0000313" key="10">
    <source>
        <dbReference type="Proteomes" id="UP001595921"/>
    </source>
</evidence>
<dbReference type="GO" id="GO:0008483">
    <property type="term" value="F:transaminase activity"/>
    <property type="evidence" value="ECO:0007669"/>
    <property type="project" value="UniProtKB-KW"/>
</dbReference>
<dbReference type="Pfam" id="PF00155">
    <property type="entry name" value="Aminotran_1_2"/>
    <property type="match status" value="1"/>
</dbReference>
<proteinExistence type="inferred from homology"/>
<dbReference type="InterPro" id="IPR015421">
    <property type="entry name" value="PyrdxlP-dep_Trfase_major"/>
</dbReference>
<dbReference type="PANTHER" id="PTHR46383">
    <property type="entry name" value="ASPARTATE AMINOTRANSFERASE"/>
    <property type="match status" value="1"/>
</dbReference>